<dbReference type="AlphaFoldDB" id="A0A6G1ECU4"/>
<evidence type="ECO:0000256" key="1">
    <source>
        <dbReference type="SAM" id="MobiDB-lite"/>
    </source>
</evidence>
<protein>
    <submittedName>
        <fullName evidence="2">Uncharacterized protein</fullName>
    </submittedName>
</protein>
<name>A0A6G1ECU4_9ORYZ</name>
<feature type="region of interest" description="Disordered" evidence="1">
    <location>
        <begin position="67"/>
        <end position="91"/>
    </location>
</feature>
<proteinExistence type="predicted"/>
<comment type="caution">
    <text evidence="2">The sequence shown here is derived from an EMBL/GenBank/DDBJ whole genome shotgun (WGS) entry which is preliminary data.</text>
</comment>
<dbReference type="EMBL" id="SPHZ02000004">
    <property type="protein sequence ID" value="KAF0922559.1"/>
    <property type="molecule type" value="Genomic_DNA"/>
</dbReference>
<accession>A0A6G1ECU4</accession>
<organism evidence="2 3">
    <name type="scientific">Oryza meyeriana var. granulata</name>
    <dbReference type="NCBI Taxonomy" id="110450"/>
    <lineage>
        <taxon>Eukaryota</taxon>
        <taxon>Viridiplantae</taxon>
        <taxon>Streptophyta</taxon>
        <taxon>Embryophyta</taxon>
        <taxon>Tracheophyta</taxon>
        <taxon>Spermatophyta</taxon>
        <taxon>Magnoliopsida</taxon>
        <taxon>Liliopsida</taxon>
        <taxon>Poales</taxon>
        <taxon>Poaceae</taxon>
        <taxon>BOP clade</taxon>
        <taxon>Oryzoideae</taxon>
        <taxon>Oryzeae</taxon>
        <taxon>Oryzinae</taxon>
        <taxon>Oryza</taxon>
        <taxon>Oryza meyeriana</taxon>
    </lineage>
</organism>
<dbReference type="Proteomes" id="UP000479710">
    <property type="component" value="Unassembled WGS sequence"/>
</dbReference>
<evidence type="ECO:0000313" key="3">
    <source>
        <dbReference type="Proteomes" id="UP000479710"/>
    </source>
</evidence>
<reference evidence="2 3" key="1">
    <citation type="submission" date="2019-11" db="EMBL/GenBank/DDBJ databases">
        <title>Whole genome sequence of Oryza granulata.</title>
        <authorList>
            <person name="Li W."/>
        </authorList>
    </citation>
    <scope>NUCLEOTIDE SEQUENCE [LARGE SCALE GENOMIC DNA]</scope>
    <source>
        <strain evidence="3">cv. Menghai</strain>
        <tissue evidence="2">Leaf</tissue>
    </source>
</reference>
<evidence type="ECO:0000313" key="2">
    <source>
        <dbReference type="EMBL" id="KAF0922559.1"/>
    </source>
</evidence>
<sequence>MTPLFAVTASFLLRSRSRSLWILRTAGEQYDDERRCGAMCAGMVVVGWKEGDDRGVAEEKDGGIWRHRRGPRVYSPTNRASIASRKSETRS</sequence>
<keyword evidence="3" id="KW-1185">Reference proteome</keyword>
<gene>
    <name evidence="2" type="ORF">E2562_038029</name>
</gene>